<comment type="caution">
    <text evidence="1">The sequence shown here is derived from an EMBL/GenBank/DDBJ whole genome shotgun (WGS) entry which is preliminary data.</text>
</comment>
<gene>
    <name evidence="1" type="ORF">ACFOPQ_13380</name>
</gene>
<proteinExistence type="predicted"/>
<keyword evidence="2" id="KW-1185">Reference proteome</keyword>
<dbReference type="EMBL" id="JBHRZF010000157">
    <property type="protein sequence ID" value="MFC3861753.1"/>
    <property type="molecule type" value="Genomic_DNA"/>
</dbReference>
<reference evidence="2" key="1">
    <citation type="journal article" date="2019" name="Int. J. Syst. Evol. Microbiol.">
        <title>The Global Catalogue of Microorganisms (GCM) 10K type strain sequencing project: providing services to taxonomists for standard genome sequencing and annotation.</title>
        <authorList>
            <consortium name="The Broad Institute Genomics Platform"/>
            <consortium name="The Broad Institute Genome Sequencing Center for Infectious Disease"/>
            <person name="Wu L."/>
            <person name="Ma J."/>
        </authorList>
    </citation>
    <scope>NUCLEOTIDE SEQUENCE [LARGE SCALE GENOMIC DNA]</scope>
    <source>
        <strain evidence="2">CCTCC AB 2013263</strain>
    </source>
</reference>
<evidence type="ECO:0000313" key="2">
    <source>
        <dbReference type="Proteomes" id="UP001595748"/>
    </source>
</evidence>
<dbReference type="RefSeq" id="WP_380078962.1">
    <property type="nucleotide sequence ID" value="NZ_JBHRZF010000157.1"/>
</dbReference>
<sequence length="49" mass="5677">MYASDLDLLTKARLNTTHDTAQSQRRVPHHFPKWLRRAASKAVAKLTHH</sequence>
<organism evidence="1 2">
    <name type="scientific">Deinococcus antarcticus</name>
    <dbReference type="NCBI Taxonomy" id="1298767"/>
    <lineage>
        <taxon>Bacteria</taxon>
        <taxon>Thermotogati</taxon>
        <taxon>Deinococcota</taxon>
        <taxon>Deinococci</taxon>
        <taxon>Deinococcales</taxon>
        <taxon>Deinococcaceae</taxon>
        <taxon>Deinococcus</taxon>
    </lineage>
</organism>
<dbReference type="Proteomes" id="UP001595748">
    <property type="component" value="Unassembled WGS sequence"/>
</dbReference>
<accession>A0ABV8A7Q9</accession>
<protein>
    <submittedName>
        <fullName evidence="1">Uncharacterized protein</fullName>
    </submittedName>
</protein>
<evidence type="ECO:0000313" key="1">
    <source>
        <dbReference type="EMBL" id="MFC3861753.1"/>
    </source>
</evidence>
<name>A0ABV8A7Q9_9DEIO</name>